<dbReference type="AlphaFoldDB" id="A0A4P9W0A4"/>
<feature type="chain" id="PRO_5020950274" evidence="1">
    <location>
        <begin position="20"/>
        <end position="136"/>
    </location>
</feature>
<dbReference type="EMBL" id="ML001233">
    <property type="protein sequence ID" value="RKO83446.1"/>
    <property type="molecule type" value="Genomic_DNA"/>
</dbReference>
<dbReference type="Proteomes" id="UP000269721">
    <property type="component" value="Unassembled WGS sequence"/>
</dbReference>
<protein>
    <submittedName>
        <fullName evidence="2">Uncharacterized protein</fullName>
    </submittedName>
</protein>
<name>A0A4P9W0A4_9FUNG</name>
<reference evidence="3" key="1">
    <citation type="journal article" date="2018" name="Nat. Microbiol.">
        <title>Leveraging single-cell genomics to expand the fungal tree of life.</title>
        <authorList>
            <person name="Ahrendt S.R."/>
            <person name="Quandt C.A."/>
            <person name="Ciobanu D."/>
            <person name="Clum A."/>
            <person name="Salamov A."/>
            <person name="Andreopoulos B."/>
            <person name="Cheng J.F."/>
            <person name="Woyke T."/>
            <person name="Pelin A."/>
            <person name="Henrissat B."/>
            <person name="Reynolds N.K."/>
            <person name="Benny G.L."/>
            <person name="Smith M.E."/>
            <person name="James T.Y."/>
            <person name="Grigoriev I.V."/>
        </authorList>
    </citation>
    <scope>NUCLEOTIDE SEQUENCE [LARGE SCALE GENOMIC DNA]</scope>
</reference>
<accession>A0A4P9W0A4</accession>
<proteinExistence type="predicted"/>
<feature type="signal peptide" evidence="1">
    <location>
        <begin position="1"/>
        <end position="19"/>
    </location>
</feature>
<organism evidence="2 3">
    <name type="scientific">Blyttiomyces helicus</name>
    <dbReference type="NCBI Taxonomy" id="388810"/>
    <lineage>
        <taxon>Eukaryota</taxon>
        <taxon>Fungi</taxon>
        <taxon>Fungi incertae sedis</taxon>
        <taxon>Chytridiomycota</taxon>
        <taxon>Chytridiomycota incertae sedis</taxon>
        <taxon>Chytridiomycetes</taxon>
        <taxon>Chytridiomycetes incertae sedis</taxon>
        <taxon>Blyttiomyces</taxon>
    </lineage>
</organism>
<evidence type="ECO:0000313" key="3">
    <source>
        <dbReference type="Proteomes" id="UP000269721"/>
    </source>
</evidence>
<evidence type="ECO:0000256" key="1">
    <source>
        <dbReference type="SAM" id="SignalP"/>
    </source>
</evidence>
<gene>
    <name evidence="2" type="ORF">BDK51DRAFT_25978</name>
</gene>
<sequence>MRATFPLVLALYLWAAVITSPLPQAPDPDPGSLFTIVSGRLQEGVVPPHSTPISHPVPSFGPSYVSYQNPKQSEILKKSKFRAPGDGCLVEGEQDVNQRIEEAVDLNCSKAAWGNDGREGEIARIVILAKERIRKR</sequence>
<keyword evidence="3" id="KW-1185">Reference proteome</keyword>
<evidence type="ECO:0000313" key="2">
    <source>
        <dbReference type="EMBL" id="RKO83446.1"/>
    </source>
</evidence>
<keyword evidence="1" id="KW-0732">Signal</keyword>